<evidence type="ECO:0000313" key="2">
    <source>
        <dbReference type="Proteomes" id="UP000070373"/>
    </source>
</evidence>
<accession>A0A133UDH3</accession>
<reference evidence="1 2" key="1">
    <citation type="journal article" date="2016" name="Sci. Rep.">
        <title>Metabolic traits of an uncultured archaeal lineage -MSBL1- from brine pools of the Red Sea.</title>
        <authorList>
            <person name="Mwirichia R."/>
            <person name="Alam I."/>
            <person name="Rashid M."/>
            <person name="Vinu M."/>
            <person name="Ba-Alawi W."/>
            <person name="Anthony Kamau A."/>
            <person name="Kamanda Ngugi D."/>
            <person name="Goker M."/>
            <person name="Klenk H.P."/>
            <person name="Bajic V."/>
            <person name="Stingl U."/>
        </authorList>
    </citation>
    <scope>NUCLEOTIDE SEQUENCE [LARGE SCALE GENOMIC DNA]</scope>
    <source>
        <strain evidence="1">SCGC-AAA259E17</strain>
    </source>
</reference>
<evidence type="ECO:0008006" key="3">
    <source>
        <dbReference type="Google" id="ProtNLM"/>
    </source>
</evidence>
<dbReference type="EMBL" id="LHXN01000066">
    <property type="protein sequence ID" value="KXA92247.1"/>
    <property type="molecule type" value="Genomic_DNA"/>
</dbReference>
<name>A0A133UDH3_9EURY</name>
<evidence type="ECO:0000313" key="1">
    <source>
        <dbReference type="EMBL" id="KXA92247.1"/>
    </source>
</evidence>
<dbReference type="Pfam" id="PF09853">
    <property type="entry name" value="DUF2080"/>
    <property type="match status" value="1"/>
</dbReference>
<gene>
    <name evidence="1" type="ORF">AKJ64_03650</name>
</gene>
<proteinExistence type="predicted"/>
<dbReference type="InterPro" id="IPR019205">
    <property type="entry name" value="DUF2080_transposon-encoded"/>
</dbReference>
<protein>
    <recommendedName>
        <fullName evidence="3">DUF2080 family transposase-associated protein</fullName>
    </recommendedName>
</protein>
<dbReference type="Proteomes" id="UP000070373">
    <property type="component" value="Unassembled WGS sequence"/>
</dbReference>
<dbReference type="AlphaFoldDB" id="A0A133UDH3"/>
<comment type="caution">
    <text evidence="1">The sequence shown here is derived from an EMBL/GenBank/DDBJ whole genome shotgun (WGS) entry which is preliminary data.</text>
</comment>
<organism evidence="1 2">
    <name type="scientific">candidate division MSBL1 archaeon SCGC-AAA259E17</name>
    <dbReference type="NCBI Taxonomy" id="1698263"/>
    <lineage>
        <taxon>Archaea</taxon>
        <taxon>Methanobacteriati</taxon>
        <taxon>Methanobacteriota</taxon>
        <taxon>candidate division MSBL1</taxon>
    </lineage>
</organism>
<dbReference type="NCBIfam" id="NF033496">
    <property type="entry name" value="DUF2080_fam_acc"/>
    <property type="match status" value="1"/>
</dbReference>
<sequence length="82" mass="8983">MTKGGVVISELSPAFRKAIERSIGVALEDPEKFVRVLKKAEIGGYEVVEKVAKKGGNSGRIYVPKEWIGKKVRAVLIENEGK</sequence>
<keyword evidence="2" id="KW-1185">Reference proteome</keyword>